<dbReference type="SMART" id="SM00739">
    <property type="entry name" value="KOW"/>
    <property type="match status" value="3"/>
</dbReference>
<gene>
    <name evidence="5" type="ORF">F0562_031968</name>
</gene>
<dbReference type="Pfam" id="PF23291">
    <property type="entry name" value="KOW4_SPT5"/>
    <property type="match status" value="1"/>
</dbReference>
<feature type="compositionally biased region" description="Low complexity" evidence="3">
    <location>
        <begin position="1808"/>
        <end position="1825"/>
    </location>
</feature>
<dbReference type="OrthoDB" id="28901at2759"/>
<dbReference type="InterPro" id="IPR039385">
    <property type="entry name" value="NGN_Euk"/>
</dbReference>
<feature type="compositionally biased region" description="Low complexity" evidence="3">
    <location>
        <begin position="1692"/>
        <end position="1709"/>
    </location>
</feature>
<dbReference type="GO" id="GO:0006412">
    <property type="term" value="P:translation"/>
    <property type="evidence" value="ECO:0007669"/>
    <property type="project" value="InterPro"/>
</dbReference>
<feature type="compositionally biased region" description="Gly residues" evidence="3">
    <location>
        <begin position="1797"/>
        <end position="1807"/>
    </location>
</feature>
<feature type="compositionally biased region" description="Gly residues" evidence="3">
    <location>
        <begin position="1739"/>
        <end position="1749"/>
    </location>
</feature>
<dbReference type="Pfam" id="PF23037">
    <property type="entry name" value="KOWx_SPT5"/>
    <property type="match status" value="1"/>
</dbReference>
<feature type="compositionally biased region" description="Low complexity" evidence="3">
    <location>
        <begin position="1837"/>
        <end position="1854"/>
    </location>
</feature>
<keyword evidence="2" id="KW-0539">Nucleus</keyword>
<dbReference type="GO" id="GO:0003729">
    <property type="term" value="F:mRNA binding"/>
    <property type="evidence" value="ECO:0007669"/>
    <property type="project" value="TreeGrafter"/>
</dbReference>
<proteinExistence type="predicted"/>
<feature type="compositionally biased region" description="Basic and acidic residues" evidence="3">
    <location>
        <begin position="801"/>
        <end position="810"/>
    </location>
</feature>
<feature type="region of interest" description="Disordered" evidence="3">
    <location>
        <begin position="1"/>
        <end position="35"/>
    </location>
</feature>
<feature type="domain" description="KOW" evidence="4">
    <location>
        <begin position="466"/>
        <end position="493"/>
    </location>
</feature>
<feature type="compositionally biased region" description="Polar residues" evidence="3">
    <location>
        <begin position="1359"/>
        <end position="1370"/>
    </location>
</feature>
<feature type="domain" description="KOW" evidence="4">
    <location>
        <begin position="572"/>
        <end position="599"/>
    </location>
</feature>
<feature type="compositionally biased region" description="Polar residues" evidence="3">
    <location>
        <begin position="1623"/>
        <end position="1634"/>
    </location>
</feature>
<feature type="compositionally biased region" description="Basic and acidic residues" evidence="3">
    <location>
        <begin position="959"/>
        <end position="983"/>
    </location>
</feature>
<feature type="compositionally biased region" description="Polar residues" evidence="3">
    <location>
        <begin position="1076"/>
        <end position="1086"/>
    </location>
</feature>
<feature type="compositionally biased region" description="Polar residues" evidence="3">
    <location>
        <begin position="1392"/>
        <end position="1414"/>
    </location>
</feature>
<dbReference type="CDD" id="cd09888">
    <property type="entry name" value="NGN_Euk"/>
    <property type="match status" value="1"/>
</dbReference>
<keyword evidence="6" id="KW-1185">Reference proteome</keyword>
<evidence type="ECO:0000313" key="6">
    <source>
        <dbReference type="Proteomes" id="UP000325577"/>
    </source>
</evidence>
<feature type="compositionally biased region" description="Polar residues" evidence="3">
    <location>
        <begin position="1422"/>
        <end position="1436"/>
    </location>
</feature>
<feature type="compositionally biased region" description="Low complexity" evidence="3">
    <location>
        <begin position="1673"/>
        <end position="1684"/>
    </location>
</feature>
<dbReference type="GO" id="GO:0006368">
    <property type="term" value="P:transcription elongation by RNA polymerase II"/>
    <property type="evidence" value="ECO:0007669"/>
    <property type="project" value="TreeGrafter"/>
</dbReference>
<dbReference type="InterPro" id="IPR036735">
    <property type="entry name" value="NGN_dom_sf"/>
</dbReference>
<dbReference type="Gene3D" id="3.30.70.940">
    <property type="entry name" value="NusG, N-terminal domain"/>
    <property type="match status" value="1"/>
</dbReference>
<accession>A0A5J5AZN9</accession>
<dbReference type="GO" id="GO:0005840">
    <property type="term" value="C:ribosome"/>
    <property type="evidence" value="ECO:0007669"/>
    <property type="project" value="InterPro"/>
</dbReference>
<feature type="compositionally biased region" description="Low complexity" evidence="3">
    <location>
        <begin position="1750"/>
        <end position="1767"/>
    </location>
</feature>
<feature type="compositionally biased region" description="Polar residues" evidence="3">
    <location>
        <begin position="544"/>
        <end position="563"/>
    </location>
</feature>
<dbReference type="Gene3D" id="2.30.30.30">
    <property type="match status" value="1"/>
</dbReference>
<dbReference type="InterPro" id="IPR014722">
    <property type="entry name" value="Rib_uL2_dom2"/>
</dbReference>
<dbReference type="Proteomes" id="UP000325577">
    <property type="component" value="Linkage Group LG18"/>
</dbReference>
<dbReference type="InterPro" id="IPR041977">
    <property type="entry name" value="KOW_Spt5_4"/>
</dbReference>
<feature type="compositionally biased region" description="Polar residues" evidence="3">
    <location>
        <begin position="818"/>
        <end position="833"/>
    </location>
</feature>
<dbReference type="InterPro" id="IPR041978">
    <property type="entry name" value="KOW_Spt5_5"/>
</dbReference>
<feature type="compositionally biased region" description="Gly residues" evidence="3">
    <location>
        <begin position="1768"/>
        <end position="1778"/>
    </location>
</feature>
<dbReference type="PROSITE" id="PS01108">
    <property type="entry name" value="RIBOSOMAL_L24"/>
    <property type="match status" value="1"/>
</dbReference>
<feature type="compositionally biased region" description="Gly residues" evidence="3">
    <location>
        <begin position="1650"/>
        <end position="1660"/>
    </location>
</feature>
<feature type="compositionally biased region" description="Polar residues" evidence="3">
    <location>
        <begin position="883"/>
        <end position="900"/>
    </location>
</feature>
<dbReference type="EMBL" id="CM018041">
    <property type="protein sequence ID" value="KAA8534451.1"/>
    <property type="molecule type" value="Genomic_DNA"/>
</dbReference>
<evidence type="ECO:0000256" key="1">
    <source>
        <dbReference type="ARBA" id="ARBA00004123"/>
    </source>
</evidence>
<feature type="compositionally biased region" description="Gly residues" evidence="3">
    <location>
        <begin position="1855"/>
        <end position="1865"/>
    </location>
</feature>
<dbReference type="Pfam" id="PF23042">
    <property type="entry name" value="KOW1_SPT5"/>
    <property type="match status" value="1"/>
</dbReference>
<feature type="compositionally biased region" description="Basic and acidic residues" evidence="3">
    <location>
        <begin position="868"/>
        <end position="879"/>
    </location>
</feature>
<feature type="region of interest" description="Disordered" evidence="3">
    <location>
        <begin position="522"/>
        <end position="563"/>
    </location>
</feature>
<feature type="compositionally biased region" description="Polar residues" evidence="3">
    <location>
        <begin position="1230"/>
        <end position="1239"/>
    </location>
</feature>
<sequence>MASKGKGVAGKDSSGKRKLNDSDKTGSRKRKNPGVLQFFEDAAAEFDENGTSDDSDFDDDFLEDECDTEVKVKNEPGKAHNLPFLPKEEELSEEELEKMLEERYKPGSSFVTYAEGGYESKRSVERNSFMPSAKDPTIWKVKCMVGRERHSAFCLMQKYVDLRSLGTKMQIISAFALEHVKGFIYIEADKQCDINEACKGLCSIYSTRVAPVPKNEVSHLLSVRSKYNEVSAGSWARVKNGKYKGDLAQVMAMNGARKKATVKLIPRIDLQVMAEKFGGGVTAKKTTTPAPRLISSSELEDFQPLIQYKRDRDTGEICENLDGMMLKDGYLYKKVSIDSLSCWGVTPSEDELLKFKPSKKEESDDVEWLSQLYGDRKKKRTVKIDKGGGKGEGSSSSSVPSGFEVHDLVFFGRKDFGVVIGTEKDDVFKILKEGSEGPVVATVELHKLKNASFDKKLTAADQHMKTILVNDTVRVLEGPSKGRQGIVKQIYKGTIFLYDENELENSGYFCSKSQMCEKVKFSDDGGSGKGGKSGTTDFDDFVSSPKSPLSPKQTWQASENNSNVNREDKYGMFSVGQALRIRVGPLKGYLCRVLAVRRSDVTVKLDSQQKVLTVKCEHLSEVRGKSSTISMGEDPESVKPFDLLGTQDSSRDWMDGAATSAADGERWTSGGLSTERSSWPPFSTPGFSLQPECNSSNPLHSVDNNAEKDVGDAAWESKAAPNQNSSWGTVVTGEKSVANNEQVGGWGKSEDTGFGSGASDSWGRAKISTGDQAGSSKVGDIWGNAKLKIGTPDDSSNDAAASEKSEDPWNKGKKVIANPTNSWNNASAGKNSLDSWGKGKDGGSSGSTWGKAVESHDKGTGDGIQEDSWGKGKEKRNSKDGSGASSAVWNSSTAAPENQTGGWGNVGRSSAKPEAEASGWKKATGASGGQGGNWGNLKKDGEDATGWGKGGSTWGKAVESQDRDTGEGIQEDSCRKAAEKWSTKDGSNGRQAVWNCSTVASDSQTGGWGNTAGSKAQTEAESSGWNKTSGASKGQTENWGNMKKDGGDAPAWNKAGFGKQDQTDSWNKPKDVGTDGRSSWNKQDGGSSWKKQDGGSTWNKQDSASSWSKQNEGSSWSKQANVNAEDESRGRIDPQNDNWGKPKSFGGDQGSGGWNKGRMGNKDDTDQQDSWERPKTFDGGRGSGGRRGRGGGRGGRDQFGRGRSFGQGQSSGWSKQGEENCGTGDGMATGNLSSWNSGQAGWGNTKPFDGGKNDDGWNKPNVSEEDKRSSCNKGWDASKEMGGSGDKWNSAKPGWNKGSVTNEESGGSKGHGDGWNTGKASTGDLRSGWKSGTSGTGGSQSDWDNKSSDWSNSKVSNKEQSSVWNKSFTANEEAGGTGDHGGGWNKRKAPDVNQSTPWKTTRSNLDGNHSTGWDSKSDWDTQKTYQNRSSGGNQESADSERDAEGKNQRDGWNSRKTSGGGSATGWGQSSQWKSGTSDAGGNQDSSWGNKSNWNSGNAFGGSENQTDTFGNRGRGGNWRGGRGGRVGSDRGFGGRGGPDTGGFGGRGGSDRGGFRGRGGSDRGGFRGRGRGRRDQSGDWNNRNDSGEDKPYSWNKGSSNNTEAWKSNDGGGSSWNQGGGDKGQWQSWNSGSNPSKGPVEIGVTNAQAGGWNKGSGSGNGVASGSLNQSNAADGGQSSGWNKGSSSGNGGASGSWNQSNAADRGQSSGWNKGSGSGNGDASGSWNQSNAADGGQSSGWNKGSGSGNGGVSGSWNQSNAADGGQSSGWNKGSGSGNGGVSGSWNQSNAADGGQSSGWNKGSGSGNGGASGSWNQSNAADGGQSSGWNKGSGSGNGGASGSWNPSNAADGGQSSGWNKGSGSGNGGAAGSWNQSNAADGGQSSGWNKGSGSGNGGAAGSWNQSNAAAGQSSGWNQPKDAKGTNEGGPPTDSCGKVEGSPWGKGHGGVQVVQPVSVLLDSVIGTAEMVAETEGGDNL</sequence>
<dbReference type="PANTHER" id="PTHR11125">
    <property type="entry name" value="SUPPRESSOR OF TY 5"/>
    <property type="match status" value="1"/>
</dbReference>
<evidence type="ECO:0000256" key="2">
    <source>
        <dbReference type="ARBA" id="ARBA00023242"/>
    </source>
</evidence>
<dbReference type="GO" id="GO:0006357">
    <property type="term" value="P:regulation of transcription by RNA polymerase II"/>
    <property type="evidence" value="ECO:0007669"/>
    <property type="project" value="InterPro"/>
</dbReference>
<dbReference type="PANTHER" id="PTHR11125:SF8">
    <property type="entry name" value="PROTEIN RNA-DIRECTED DNA METHYLATION 3"/>
    <property type="match status" value="1"/>
</dbReference>
<feature type="compositionally biased region" description="Gly residues" evidence="3">
    <location>
        <begin position="1512"/>
        <end position="1547"/>
    </location>
</feature>
<comment type="subcellular location">
    <subcellularLocation>
        <location evidence="1">Nucleus</location>
    </subcellularLocation>
</comment>
<dbReference type="Pfam" id="PF23290">
    <property type="entry name" value="KOW5_SPT5"/>
    <property type="match status" value="1"/>
</dbReference>
<dbReference type="Pfam" id="PF03439">
    <property type="entry name" value="Spt5-NGN"/>
    <property type="match status" value="1"/>
</dbReference>
<feature type="compositionally biased region" description="Gly residues" evidence="3">
    <location>
        <begin position="1375"/>
        <end position="1384"/>
    </location>
</feature>
<feature type="compositionally biased region" description="Basic and acidic residues" evidence="3">
    <location>
        <begin position="1249"/>
        <end position="1269"/>
    </location>
</feature>
<feature type="compositionally biased region" description="Low complexity" evidence="3">
    <location>
        <begin position="1201"/>
        <end position="1212"/>
    </location>
</feature>
<dbReference type="InterPro" id="IPR041973">
    <property type="entry name" value="KOW_Spt5_1"/>
</dbReference>
<feature type="compositionally biased region" description="Gly residues" evidence="3">
    <location>
        <begin position="1826"/>
        <end position="1836"/>
    </location>
</feature>
<dbReference type="InterPro" id="IPR005825">
    <property type="entry name" value="Ribosomal_uL24_CS"/>
</dbReference>
<name>A0A5J5AZN9_9ASTE</name>
<feature type="compositionally biased region" description="Basic and acidic residues" evidence="3">
    <location>
        <begin position="1160"/>
        <end position="1178"/>
    </location>
</feature>
<feature type="compositionally biased region" description="Acidic residues" evidence="3">
    <location>
        <begin position="42"/>
        <end position="60"/>
    </location>
</feature>
<dbReference type="CDD" id="cd06084">
    <property type="entry name" value="KOW_Spt5_4"/>
    <property type="match status" value="1"/>
</dbReference>
<feature type="region of interest" description="Disordered" evidence="3">
    <location>
        <begin position="41"/>
        <end position="60"/>
    </location>
</feature>
<dbReference type="InterPro" id="IPR039659">
    <property type="entry name" value="SPT5"/>
</dbReference>
<feature type="compositionally biased region" description="Basic and acidic residues" evidence="3">
    <location>
        <begin position="13"/>
        <end position="26"/>
    </location>
</feature>
<feature type="compositionally biased region" description="Low complexity" evidence="3">
    <location>
        <begin position="1779"/>
        <end position="1796"/>
    </location>
</feature>
<feature type="compositionally biased region" description="Polar residues" evidence="3">
    <location>
        <begin position="1594"/>
        <end position="1604"/>
    </location>
</feature>
<feature type="compositionally biased region" description="Low complexity" evidence="3">
    <location>
        <begin position="1895"/>
        <end position="1905"/>
    </location>
</feature>
<feature type="compositionally biased region" description="Polar residues" evidence="3">
    <location>
        <begin position="1465"/>
        <end position="1484"/>
    </location>
</feature>
<feature type="region of interest" description="Disordered" evidence="3">
    <location>
        <begin position="381"/>
        <end position="400"/>
    </location>
</feature>
<dbReference type="FunFam" id="3.30.70.940:FF:000010">
    <property type="entry name" value="Protein RNA-directed DNA methylation 3"/>
    <property type="match status" value="1"/>
</dbReference>
<feature type="compositionally biased region" description="Basic and acidic residues" evidence="3">
    <location>
        <begin position="1548"/>
        <end position="1564"/>
    </location>
</feature>
<dbReference type="GO" id="GO:0003735">
    <property type="term" value="F:structural constituent of ribosome"/>
    <property type="evidence" value="ECO:0007669"/>
    <property type="project" value="InterPro"/>
</dbReference>
<dbReference type="CDD" id="cd06081">
    <property type="entry name" value="KOW_Spt5_1"/>
    <property type="match status" value="1"/>
</dbReference>
<dbReference type="InterPro" id="IPR005824">
    <property type="entry name" value="KOW"/>
</dbReference>
<organism evidence="5 6">
    <name type="scientific">Nyssa sinensis</name>
    <dbReference type="NCBI Taxonomy" id="561372"/>
    <lineage>
        <taxon>Eukaryota</taxon>
        <taxon>Viridiplantae</taxon>
        <taxon>Streptophyta</taxon>
        <taxon>Embryophyta</taxon>
        <taxon>Tracheophyta</taxon>
        <taxon>Spermatophyta</taxon>
        <taxon>Magnoliopsida</taxon>
        <taxon>eudicotyledons</taxon>
        <taxon>Gunneridae</taxon>
        <taxon>Pentapetalae</taxon>
        <taxon>asterids</taxon>
        <taxon>Cornales</taxon>
        <taxon>Nyssaceae</taxon>
        <taxon>Nyssa</taxon>
    </lineage>
</organism>
<dbReference type="GO" id="GO:0032784">
    <property type="term" value="P:regulation of DNA-templated transcription elongation"/>
    <property type="evidence" value="ECO:0007669"/>
    <property type="project" value="InterPro"/>
</dbReference>
<feature type="region of interest" description="Disordered" evidence="3">
    <location>
        <begin position="741"/>
        <end position="1943"/>
    </location>
</feature>
<feature type="compositionally biased region" description="Gly residues" evidence="3">
    <location>
        <begin position="1608"/>
        <end position="1621"/>
    </location>
</feature>
<evidence type="ECO:0000259" key="4">
    <source>
        <dbReference type="SMART" id="SM00739"/>
    </source>
</evidence>
<feature type="domain" description="KOW" evidence="4">
    <location>
        <begin position="229"/>
        <end position="256"/>
    </location>
</feature>
<protein>
    <recommendedName>
        <fullName evidence="4">KOW domain-containing protein</fullName>
    </recommendedName>
</protein>
<feature type="compositionally biased region" description="Polar residues" evidence="3">
    <location>
        <begin position="984"/>
        <end position="1039"/>
    </location>
</feature>
<feature type="compositionally biased region" description="Low complexity" evidence="3">
    <location>
        <begin position="1866"/>
        <end position="1883"/>
    </location>
</feature>
<dbReference type="FunFam" id="2.30.30.30:FF:000053">
    <property type="entry name" value="Protein RNA-directed DNA methylation 3"/>
    <property type="match status" value="1"/>
</dbReference>
<dbReference type="InterPro" id="IPR005100">
    <property type="entry name" value="NGN-domain"/>
</dbReference>
<evidence type="ECO:0000313" key="5">
    <source>
        <dbReference type="EMBL" id="KAA8534451.1"/>
    </source>
</evidence>
<feature type="compositionally biased region" description="Gly residues" evidence="3">
    <location>
        <begin position="1884"/>
        <end position="1894"/>
    </location>
</feature>
<feature type="compositionally biased region" description="Polar residues" evidence="3">
    <location>
        <begin position="1094"/>
        <end position="1122"/>
    </location>
</feature>
<dbReference type="GO" id="GO:0032044">
    <property type="term" value="C:DSIF complex"/>
    <property type="evidence" value="ECO:0007669"/>
    <property type="project" value="TreeGrafter"/>
</dbReference>
<dbReference type="InterPro" id="IPR057936">
    <property type="entry name" value="KOWx_Spt5"/>
</dbReference>
<feature type="compositionally biased region" description="Low complexity" evidence="3">
    <location>
        <begin position="1485"/>
        <end position="1497"/>
    </location>
</feature>
<evidence type="ECO:0000256" key="3">
    <source>
        <dbReference type="SAM" id="MobiDB-lite"/>
    </source>
</evidence>
<reference evidence="5 6" key="1">
    <citation type="submission" date="2019-09" db="EMBL/GenBank/DDBJ databases">
        <title>A chromosome-level genome assembly of the Chinese tupelo Nyssa sinensis.</title>
        <authorList>
            <person name="Yang X."/>
            <person name="Kang M."/>
            <person name="Yang Y."/>
            <person name="Xiong H."/>
            <person name="Wang M."/>
            <person name="Zhang Z."/>
            <person name="Wang Z."/>
            <person name="Wu H."/>
            <person name="Ma T."/>
            <person name="Liu J."/>
            <person name="Xi Z."/>
        </authorList>
    </citation>
    <scope>NUCLEOTIDE SEQUENCE [LARGE SCALE GENOMIC DNA]</scope>
    <source>
        <strain evidence="5">J267</strain>
        <tissue evidence="5">Leaf</tissue>
    </source>
</reference>
<feature type="compositionally biased region" description="Basic and acidic residues" evidence="3">
    <location>
        <begin position="1438"/>
        <end position="1453"/>
    </location>
</feature>